<feature type="transmembrane region" description="Helical" evidence="5">
    <location>
        <begin position="38"/>
        <end position="57"/>
    </location>
</feature>
<feature type="transmembrane region" description="Helical" evidence="5">
    <location>
        <begin position="63"/>
        <end position="85"/>
    </location>
</feature>
<protein>
    <recommendedName>
        <fullName evidence="9">PQ-loop repeat-containing protein</fullName>
    </recommendedName>
</protein>
<evidence type="ECO:0000256" key="4">
    <source>
        <dbReference type="ARBA" id="ARBA00023136"/>
    </source>
</evidence>
<evidence type="ECO:0000313" key="7">
    <source>
        <dbReference type="EMBL" id="CAF3693481.1"/>
    </source>
</evidence>
<organism evidence="7 8">
    <name type="scientific">Didymodactylos carnosus</name>
    <dbReference type="NCBI Taxonomy" id="1234261"/>
    <lineage>
        <taxon>Eukaryota</taxon>
        <taxon>Metazoa</taxon>
        <taxon>Spiralia</taxon>
        <taxon>Gnathifera</taxon>
        <taxon>Rotifera</taxon>
        <taxon>Eurotatoria</taxon>
        <taxon>Bdelloidea</taxon>
        <taxon>Philodinida</taxon>
        <taxon>Philodinidae</taxon>
        <taxon>Didymodactylos</taxon>
    </lineage>
</organism>
<evidence type="ECO:0008006" key="9">
    <source>
        <dbReference type="Google" id="ProtNLM"/>
    </source>
</evidence>
<evidence type="ECO:0000256" key="2">
    <source>
        <dbReference type="ARBA" id="ARBA00022692"/>
    </source>
</evidence>
<dbReference type="Gene3D" id="1.20.1280.290">
    <property type="match status" value="1"/>
</dbReference>
<keyword evidence="4 5" id="KW-0472">Membrane</keyword>
<gene>
    <name evidence="6" type="ORF">OVA965_LOCUS10325</name>
    <name evidence="7" type="ORF">TMI583_LOCUS10321</name>
</gene>
<dbReference type="EMBL" id="CAJOBA010003803">
    <property type="protein sequence ID" value="CAF3693481.1"/>
    <property type="molecule type" value="Genomic_DNA"/>
</dbReference>
<dbReference type="Proteomes" id="UP000682733">
    <property type="component" value="Unassembled WGS sequence"/>
</dbReference>
<reference evidence="7" key="1">
    <citation type="submission" date="2021-02" db="EMBL/GenBank/DDBJ databases">
        <authorList>
            <person name="Nowell W R."/>
        </authorList>
    </citation>
    <scope>NUCLEOTIDE SEQUENCE</scope>
</reference>
<name>A0A8S2HYL1_9BILA</name>
<dbReference type="EMBL" id="CAJNOK010003802">
    <property type="protein sequence ID" value="CAF0915043.1"/>
    <property type="molecule type" value="Genomic_DNA"/>
</dbReference>
<evidence type="ECO:0000313" key="6">
    <source>
        <dbReference type="EMBL" id="CAF0915043.1"/>
    </source>
</evidence>
<dbReference type="Pfam" id="PF04193">
    <property type="entry name" value="PQ-loop"/>
    <property type="match status" value="1"/>
</dbReference>
<evidence type="ECO:0000256" key="1">
    <source>
        <dbReference type="ARBA" id="ARBA00004141"/>
    </source>
</evidence>
<feature type="transmembrane region" description="Helical" evidence="5">
    <location>
        <begin position="6"/>
        <end position="26"/>
    </location>
</feature>
<evidence type="ECO:0000256" key="5">
    <source>
        <dbReference type="SAM" id="Phobius"/>
    </source>
</evidence>
<dbReference type="Proteomes" id="UP000677228">
    <property type="component" value="Unassembled WGS sequence"/>
</dbReference>
<keyword evidence="2 5" id="KW-0812">Transmembrane</keyword>
<evidence type="ECO:0000256" key="3">
    <source>
        <dbReference type="ARBA" id="ARBA00022989"/>
    </source>
</evidence>
<evidence type="ECO:0000313" key="8">
    <source>
        <dbReference type="Proteomes" id="UP000682733"/>
    </source>
</evidence>
<dbReference type="AlphaFoldDB" id="A0A8S2HYL1"/>
<proteinExistence type="predicted"/>
<dbReference type="InterPro" id="IPR006603">
    <property type="entry name" value="PQ-loop_rpt"/>
</dbReference>
<dbReference type="GO" id="GO:0016020">
    <property type="term" value="C:membrane"/>
    <property type="evidence" value="ECO:0007669"/>
    <property type="project" value="UniProtKB-SubCell"/>
</dbReference>
<accession>A0A8S2HYL1</accession>
<comment type="caution">
    <text evidence="7">The sequence shown here is derived from an EMBL/GenBank/DDBJ whole genome shotgun (WGS) entry which is preliminary data.</text>
</comment>
<keyword evidence="3 5" id="KW-1133">Transmembrane helix</keyword>
<sequence length="134" mass="15446">MKKWEIDFLGYLGGALLAICLLPQLYRTYKTRSAEDFSYIWNLLYMAGMIITMIYLIEVKALAGWISLVCEFAMALALFIMKAYLQFHTKKSEKQNIPSVSVISDGDIKLVKVIPNHPLKNETFKLYKETEIIL</sequence>
<comment type="subcellular location">
    <subcellularLocation>
        <location evidence="1">Membrane</location>
        <topology evidence="1">Multi-pass membrane protein</topology>
    </subcellularLocation>
</comment>